<dbReference type="Gene3D" id="1.10.8.20">
    <property type="entry name" value="N-terminal domain of phosphatidylinositol transfer protein sec14p"/>
    <property type="match status" value="1"/>
</dbReference>
<evidence type="ECO:0000259" key="1">
    <source>
        <dbReference type="PROSITE" id="PS50191"/>
    </source>
</evidence>
<comment type="caution">
    <text evidence="2">The sequence shown here is derived from an EMBL/GenBank/DDBJ whole genome shotgun (WGS) entry which is preliminary data.</text>
</comment>
<dbReference type="CDD" id="cd00170">
    <property type="entry name" value="SEC14"/>
    <property type="match status" value="1"/>
</dbReference>
<dbReference type="InterPro" id="IPR001251">
    <property type="entry name" value="CRAL-TRIO_dom"/>
</dbReference>
<dbReference type="Proteomes" id="UP000327044">
    <property type="component" value="Unassembled WGS sequence"/>
</dbReference>
<dbReference type="PANTHER" id="PTHR10174:SF216">
    <property type="entry name" value="CRAL-TRIO DOMAIN-CONTAINING PROTEIN-RELATED"/>
    <property type="match status" value="1"/>
</dbReference>
<dbReference type="EMBL" id="VVIM01000006">
    <property type="protein sequence ID" value="KAB0797738.1"/>
    <property type="molecule type" value="Genomic_DNA"/>
</dbReference>
<dbReference type="Gene3D" id="3.40.525.10">
    <property type="entry name" value="CRAL-TRIO lipid binding domain"/>
    <property type="match status" value="1"/>
</dbReference>
<dbReference type="AlphaFoldDB" id="A0A5N4AKJ5"/>
<name>A0A5N4AKJ5_PHOPY</name>
<accession>A0A5N4AKJ5</accession>
<dbReference type="SUPFAM" id="SSF46938">
    <property type="entry name" value="CRAL/TRIO N-terminal domain"/>
    <property type="match status" value="1"/>
</dbReference>
<protein>
    <recommendedName>
        <fullName evidence="1">CRAL-TRIO domain-containing protein</fullName>
    </recommendedName>
</protein>
<dbReference type="SUPFAM" id="SSF52087">
    <property type="entry name" value="CRAL/TRIO domain"/>
    <property type="match status" value="1"/>
</dbReference>
<dbReference type="Gene3D" id="1.20.5.1200">
    <property type="entry name" value="Alpha-tocopherol transfer"/>
    <property type="match status" value="1"/>
</dbReference>
<organism evidence="2 3">
    <name type="scientific">Photinus pyralis</name>
    <name type="common">Common eastern firefly</name>
    <name type="synonym">Lampyris pyralis</name>
    <dbReference type="NCBI Taxonomy" id="7054"/>
    <lineage>
        <taxon>Eukaryota</taxon>
        <taxon>Metazoa</taxon>
        <taxon>Ecdysozoa</taxon>
        <taxon>Arthropoda</taxon>
        <taxon>Hexapoda</taxon>
        <taxon>Insecta</taxon>
        <taxon>Pterygota</taxon>
        <taxon>Neoptera</taxon>
        <taxon>Endopterygota</taxon>
        <taxon>Coleoptera</taxon>
        <taxon>Polyphaga</taxon>
        <taxon>Elateriformia</taxon>
        <taxon>Elateroidea</taxon>
        <taxon>Lampyridae</taxon>
        <taxon>Lampyrinae</taxon>
        <taxon>Photinus</taxon>
    </lineage>
</organism>
<reference evidence="2 3" key="1">
    <citation type="journal article" date="2018" name="Elife">
        <title>Firefly genomes illuminate parallel origins of bioluminescence in beetles.</title>
        <authorList>
            <person name="Fallon T.R."/>
            <person name="Lower S.E."/>
            <person name="Chang C.H."/>
            <person name="Bessho-Uehara M."/>
            <person name="Martin G.J."/>
            <person name="Bewick A.J."/>
            <person name="Behringer M."/>
            <person name="Debat H.J."/>
            <person name="Wong I."/>
            <person name="Day J.C."/>
            <person name="Suvorov A."/>
            <person name="Silva C.J."/>
            <person name="Stanger-Hall K.F."/>
            <person name="Hall D.W."/>
            <person name="Schmitz R.J."/>
            <person name="Nelson D.R."/>
            <person name="Lewis S.M."/>
            <person name="Shigenobu S."/>
            <person name="Bybee S.M."/>
            <person name="Larracuente A.M."/>
            <person name="Oba Y."/>
            <person name="Weng J.K."/>
        </authorList>
    </citation>
    <scope>NUCLEOTIDE SEQUENCE [LARGE SCALE GENOMIC DNA]</scope>
    <source>
        <strain evidence="2">1611_PpyrPB1</strain>
        <tissue evidence="2">Whole body</tissue>
    </source>
</reference>
<dbReference type="Pfam" id="PF00650">
    <property type="entry name" value="CRAL_TRIO"/>
    <property type="match status" value="1"/>
</dbReference>
<gene>
    <name evidence="2" type="ORF">PPYR_08731</name>
</gene>
<dbReference type="InterPro" id="IPR036273">
    <property type="entry name" value="CRAL/TRIO_N_dom_sf"/>
</dbReference>
<proteinExistence type="predicted"/>
<feature type="domain" description="CRAL-TRIO" evidence="1">
    <location>
        <begin position="92"/>
        <end position="258"/>
    </location>
</feature>
<keyword evidence="3" id="KW-1185">Reference proteome</keyword>
<dbReference type="GO" id="GO:0016020">
    <property type="term" value="C:membrane"/>
    <property type="evidence" value="ECO:0007669"/>
    <property type="project" value="TreeGrafter"/>
</dbReference>
<dbReference type="PANTHER" id="PTHR10174">
    <property type="entry name" value="ALPHA-TOCOPHEROL TRANSFER PROTEIN-RELATED"/>
    <property type="match status" value="1"/>
</dbReference>
<dbReference type="GO" id="GO:1902936">
    <property type="term" value="F:phosphatidylinositol bisphosphate binding"/>
    <property type="evidence" value="ECO:0007669"/>
    <property type="project" value="TreeGrafter"/>
</dbReference>
<dbReference type="PROSITE" id="PS50191">
    <property type="entry name" value="CRAL_TRIO"/>
    <property type="match status" value="1"/>
</dbReference>
<evidence type="ECO:0000313" key="2">
    <source>
        <dbReference type="EMBL" id="KAB0797738.1"/>
    </source>
</evidence>
<evidence type="ECO:0000313" key="3">
    <source>
        <dbReference type="Proteomes" id="UP000327044"/>
    </source>
</evidence>
<dbReference type="OrthoDB" id="6682367at2759"/>
<dbReference type="InParanoid" id="A0A5N4AKJ5"/>
<dbReference type="InterPro" id="IPR036865">
    <property type="entry name" value="CRAL-TRIO_dom_sf"/>
</dbReference>
<sequence>MATGYRTLSKQLKQIAQDELNEVDDRVDDDVKYIQEWMKKQAHMDFTIEDQQVLSFLRCAKFSLERAKEKIDRYFTMKGFLPDMYCNRDPFLPEMQRLLDAGIMIPLPKVDERGSRIVVSTYGKNLNPDTMSAQDIAKISYMIGDILLKEDDHAIIGGLNIVMICKDAQLQYLPELTPSFLKQQAEVVLNAPFRVAGLYFIDCHQIFAFAFEMTSFLLSKKIKDRAAIFSEANSHEIHRIIPKDLFPEELGGSNGSLKELTVEWKKKVESYREWFLEGEKLRTNEKLRPGKPKTSSDILGTEGSFRQLNID</sequence>